<keyword evidence="13 15" id="KW-0808">Transferase</keyword>
<dbReference type="PANTHER" id="PTHR11675:SF130">
    <property type="entry name" value="POLYPEPTIDE N-ACETYLGALACTOSAMINYLTRANSFERASE 5"/>
    <property type="match status" value="1"/>
</dbReference>
<dbReference type="Pfam" id="PF00535">
    <property type="entry name" value="Glycos_transf_2"/>
    <property type="match status" value="1"/>
</dbReference>
<evidence type="ECO:0000313" key="16">
    <source>
        <dbReference type="Proteomes" id="UP000230750"/>
    </source>
</evidence>
<evidence type="ECO:0000256" key="5">
    <source>
        <dbReference type="ARBA" id="ARBA00022734"/>
    </source>
</evidence>
<evidence type="ECO:0000256" key="10">
    <source>
        <dbReference type="ARBA" id="ARBA00023157"/>
    </source>
</evidence>
<comment type="pathway">
    <text evidence="13">Protein modification; protein glycosylation.</text>
</comment>
<accession>A0A2G8L1D7</accession>
<keyword evidence="12 13" id="KW-0464">Manganese</keyword>
<dbReference type="GO" id="GO:0030246">
    <property type="term" value="F:carbohydrate binding"/>
    <property type="evidence" value="ECO:0007669"/>
    <property type="project" value="UniProtKB-KW"/>
</dbReference>
<dbReference type="InterPro" id="IPR029044">
    <property type="entry name" value="Nucleotide-diphossugar_trans"/>
</dbReference>
<dbReference type="SUPFAM" id="SSF50370">
    <property type="entry name" value="Ricin B-like lectins"/>
    <property type="match status" value="1"/>
</dbReference>
<keyword evidence="4" id="KW-0812">Transmembrane</keyword>
<keyword evidence="6" id="KW-0735">Signal-anchor</keyword>
<evidence type="ECO:0000256" key="12">
    <source>
        <dbReference type="ARBA" id="ARBA00023211"/>
    </source>
</evidence>
<evidence type="ECO:0000256" key="3">
    <source>
        <dbReference type="ARBA" id="ARBA00005680"/>
    </source>
</evidence>
<evidence type="ECO:0000256" key="2">
    <source>
        <dbReference type="ARBA" id="ARBA00004323"/>
    </source>
</evidence>
<dbReference type="GO" id="GO:0006493">
    <property type="term" value="P:protein O-linked glycosylation"/>
    <property type="evidence" value="ECO:0007669"/>
    <property type="project" value="TreeGrafter"/>
</dbReference>
<sequence length="448" mass="51779">MKVSNDLPTTTVIMTYCEEAWSTLLRSVHSVINRSPPELLEEIILIDDFSERDYLKQPVDEYMSKFPKVKVIHLKERHGLVRARMVGAAMATAQVLTFLDSHIECTVGWLEPLLQRVKDERTNVACSVIDEIDSINFAYTRVDANLIGSFSWSFAFQWAVMPEHERERRKAPSWPIRSPTMAGGIFAIDRAFFYEIGAYDPGFKIWGADNIDLSFRIWMCGGQLEFLPCSRVGHIFRNGHPFTFPESNIKQTFHHNTLRTVEVWVDEPYKQVFFDHVPEMKGVDPGDLTERRAIRENLECKDFQWYLDNVHPDHSKPDFKFKAKGSLRSRRYPHLCLTNMAKGRIALLDCADVQRNQVFFYTMRETIETDGFCITNNDDQLALGSCHTNPASTFKHVKGNQIKEISSGKCLGIEDETTDVLFEQCQSNSGNQRWMWENYFDENGEKEL</sequence>
<evidence type="ECO:0000256" key="7">
    <source>
        <dbReference type="ARBA" id="ARBA00022989"/>
    </source>
</evidence>
<keyword evidence="7" id="KW-1133">Transmembrane helix</keyword>
<evidence type="ECO:0000256" key="4">
    <source>
        <dbReference type="ARBA" id="ARBA00022692"/>
    </source>
</evidence>
<dbReference type="OrthoDB" id="9982049at2759"/>
<comment type="similarity">
    <text evidence="3 13">Belongs to the glycosyltransferase 2 family. GalNAc-T subfamily.</text>
</comment>
<comment type="caution">
    <text evidence="15">The sequence shown here is derived from an EMBL/GenBank/DDBJ whole genome shotgun (WGS) entry which is preliminary data.</text>
</comment>
<gene>
    <name evidence="15" type="ORF">BSL78_09007</name>
</gene>
<protein>
    <recommendedName>
        <fullName evidence="13">Polypeptide N-acetylgalactosaminyltransferase</fullName>
        <ecNumber evidence="13">2.4.1.-</ecNumber>
    </recommendedName>
    <alternativeName>
        <fullName evidence="13">Protein-UDP acetylgalactosaminyltransferase</fullName>
    </alternativeName>
</protein>
<dbReference type="Proteomes" id="UP000230750">
    <property type="component" value="Unassembled WGS sequence"/>
</dbReference>
<evidence type="ECO:0000256" key="8">
    <source>
        <dbReference type="ARBA" id="ARBA00023034"/>
    </source>
</evidence>
<evidence type="ECO:0000256" key="13">
    <source>
        <dbReference type="RuleBase" id="RU361242"/>
    </source>
</evidence>
<dbReference type="EMBL" id="MRZV01000264">
    <property type="protein sequence ID" value="PIK54079.1"/>
    <property type="molecule type" value="Genomic_DNA"/>
</dbReference>
<keyword evidence="8 13" id="KW-0333">Golgi apparatus</keyword>
<keyword evidence="13" id="KW-0328">Glycosyltransferase</keyword>
<dbReference type="AlphaFoldDB" id="A0A2G8L1D7"/>
<dbReference type="FunFam" id="3.90.550.10:FF:000053">
    <property type="entry name" value="Polypeptide N-acetylgalactosaminyltransferase"/>
    <property type="match status" value="1"/>
</dbReference>
<keyword evidence="5 13" id="KW-0430">Lectin</keyword>
<name>A0A2G8L1D7_STIJA</name>
<dbReference type="GO" id="GO:0000139">
    <property type="term" value="C:Golgi membrane"/>
    <property type="evidence" value="ECO:0007669"/>
    <property type="project" value="UniProtKB-SubCell"/>
</dbReference>
<dbReference type="Gene3D" id="2.80.10.50">
    <property type="match status" value="1"/>
</dbReference>
<dbReference type="SUPFAM" id="SSF53448">
    <property type="entry name" value="Nucleotide-diphospho-sugar transferases"/>
    <property type="match status" value="1"/>
</dbReference>
<reference evidence="15 16" key="1">
    <citation type="journal article" date="2017" name="PLoS Biol.">
        <title>The sea cucumber genome provides insights into morphological evolution and visceral regeneration.</title>
        <authorList>
            <person name="Zhang X."/>
            <person name="Sun L."/>
            <person name="Yuan J."/>
            <person name="Sun Y."/>
            <person name="Gao Y."/>
            <person name="Zhang L."/>
            <person name="Li S."/>
            <person name="Dai H."/>
            <person name="Hamel J.F."/>
            <person name="Liu C."/>
            <person name="Yu Y."/>
            <person name="Liu S."/>
            <person name="Lin W."/>
            <person name="Guo K."/>
            <person name="Jin S."/>
            <person name="Xu P."/>
            <person name="Storey K.B."/>
            <person name="Huan P."/>
            <person name="Zhang T."/>
            <person name="Zhou Y."/>
            <person name="Zhang J."/>
            <person name="Lin C."/>
            <person name="Li X."/>
            <person name="Xing L."/>
            <person name="Huo D."/>
            <person name="Sun M."/>
            <person name="Wang L."/>
            <person name="Mercier A."/>
            <person name="Li F."/>
            <person name="Yang H."/>
            <person name="Xiang J."/>
        </authorList>
    </citation>
    <scope>NUCLEOTIDE SEQUENCE [LARGE SCALE GENOMIC DNA]</scope>
    <source>
        <strain evidence="15">Shaxun</strain>
        <tissue evidence="15">Muscle</tissue>
    </source>
</reference>
<keyword evidence="9" id="KW-0472">Membrane</keyword>
<dbReference type="Gene3D" id="3.90.550.10">
    <property type="entry name" value="Spore Coat Polysaccharide Biosynthesis Protein SpsA, Chain A"/>
    <property type="match status" value="1"/>
</dbReference>
<dbReference type="EC" id="2.4.1.-" evidence="13"/>
<evidence type="ECO:0000256" key="9">
    <source>
        <dbReference type="ARBA" id="ARBA00023136"/>
    </source>
</evidence>
<comment type="subcellular location">
    <subcellularLocation>
        <location evidence="2 13">Golgi apparatus membrane</location>
        <topology evidence="2 13">Single-pass type II membrane protein</topology>
    </subcellularLocation>
</comment>
<keyword evidence="11" id="KW-0325">Glycoprotein</keyword>
<evidence type="ECO:0000313" key="15">
    <source>
        <dbReference type="EMBL" id="PIK54079.1"/>
    </source>
</evidence>
<evidence type="ECO:0000256" key="1">
    <source>
        <dbReference type="ARBA" id="ARBA00001936"/>
    </source>
</evidence>
<keyword evidence="10 13" id="KW-1015">Disulfide bond</keyword>
<dbReference type="Pfam" id="PF00652">
    <property type="entry name" value="Ricin_B_lectin"/>
    <property type="match status" value="1"/>
</dbReference>
<dbReference type="SMART" id="SM00458">
    <property type="entry name" value="RICIN"/>
    <property type="match status" value="1"/>
</dbReference>
<dbReference type="PROSITE" id="PS50231">
    <property type="entry name" value="RICIN_B_LECTIN"/>
    <property type="match status" value="1"/>
</dbReference>
<comment type="cofactor">
    <cofactor evidence="1 13">
        <name>Mn(2+)</name>
        <dbReference type="ChEBI" id="CHEBI:29035"/>
    </cofactor>
</comment>
<dbReference type="InterPro" id="IPR035992">
    <property type="entry name" value="Ricin_B-like_lectins"/>
</dbReference>
<dbReference type="InterPro" id="IPR000772">
    <property type="entry name" value="Ricin_B_lectin"/>
</dbReference>
<dbReference type="InterPro" id="IPR001173">
    <property type="entry name" value="Glyco_trans_2-like"/>
</dbReference>
<dbReference type="UniPathway" id="UPA00378"/>
<evidence type="ECO:0000259" key="14">
    <source>
        <dbReference type="SMART" id="SM00458"/>
    </source>
</evidence>
<dbReference type="CDD" id="cd02510">
    <property type="entry name" value="pp-GalNAc-T"/>
    <property type="match status" value="1"/>
</dbReference>
<evidence type="ECO:0000256" key="11">
    <source>
        <dbReference type="ARBA" id="ARBA00023180"/>
    </source>
</evidence>
<feature type="domain" description="Ricin B lectin" evidence="14">
    <location>
        <begin position="324"/>
        <end position="437"/>
    </location>
</feature>
<organism evidence="15 16">
    <name type="scientific">Stichopus japonicus</name>
    <name type="common">Sea cucumber</name>
    <dbReference type="NCBI Taxonomy" id="307972"/>
    <lineage>
        <taxon>Eukaryota</taxon>
        <taxon>Metazoa</taxon>
        <taxon>Echinodermata</taxon>
        <taxon>Eleutherozoa</taxon>
        <taxon>Echinozoa</taxon>
        <taxon>Holothuroidea</taxon>
        <taxon>Aspidochirotacea</taxon>
        <taxon>Aspidochirotida</taxon>
        <taxon>Stichopodidae</taxon>
        <taxon>Apostichopus</taxon>
    </lineage>
</organism>
<evidence type="ECO:0000256" key="6">
    <source>
        <dbReference type="ARBA" id="ARBA00022968"/>
    </source>
</evidence>
<dbReference type="InterPro" id="IPR045885">
    <property type="entry name" value="GalNAc-T"/>
</dbReference>
<dbReference type="PANTHER" id="PTHR11675">
    <property type="entry name" value="N-ACETYLGALACTOSAMINYLTRANSFERASE"/>
    <property type="match status" value="1"/>
</dbReference>
<keyword evidence="16" id="KW-1185">Reference proteome</keyword>
<dbReference type="GO" id="GO:0004653">
    <property type="term" value="F:polypeptide N-acetylgalactosaminyltransferase activity"/>
    <property type="evidence" value="ECO:0007669"/>
    <property type="project" value="TreeGrafter"/>
</dbReference>
<dbReference type="STRING" id="307972.A0A2G8L1D7"/>
<proteinExistence type="inferred from homology"/>